<protein>
    <submittedName>
        <fullName evidence="5">GntR family transcriptional regulator</fullName>
    </submittedName>
</protein>
<dbReference type="Pfam" id="PF07702">
    <property type="entry name" value="UTRA"/>
    <property type="match status" value="1"/>
</dbReference>
<evidence type="ECO:0000256" key="2">
    <source>
        <dbReference type="ARBA" id="ARBA00023125"/>
    </source>
</evidence>
<dbReference type="SUPFAM" id="SSF46785">
    <property type="entry name" value="Winged helix' DNA-binding domain"/>
    <property type="match status" value="1"/>
</dbReference>
<dbReference type="InterPro" id="IPR050679">
    <property type="entry name" value="Bact_HTH_transcr_reg"/>
</dbReference>
<accession>A0A6L5XJP1</accession>
<dbReference type="Gene3D" id="1.10.10.10">
    <property type="entry name" value="Winged helix-like DNA-binding domain superfamily/Winged helix DNA-binding domain"/>
    <property type="match status" value="1"/>
</dbReference>
<keyword evidence="2" id="KW-0238">DNA-binding</keyword>
<feature type="domain" description="HTH gntR-type" evidence="4">
    <location>
        <begin position="18"/>
        <end position="86"/>
    </location>
</feature>
<dbReference type="PROSITE" id="PS50949">
    <property type="entry name" value="HTH_GNTR"/>
    <property type="match status" value="1"/>
</dbReference>
<organism evidence="5 6">
    <name type="scientific">Desulfovibrio porci</name>
    <dbReference type="NCBI Taxonomy" id="2605782"/>
    <lineage>
        <taxon>Bacteria</taxon>
        <taxon>Pseudomonadati</taxon>
        <taxon>Thermodesulfobacteriota</taxon>
        <taxon>Desulfovibrionia</taxon>
        <taxon>Desulfovibrionales</taxon>
        <taxon>Desulfovibrionaceae</taxon>
        <taxon>Desulfovibrio</taxon>
    </lineage>
</organism>
<evidence type="ECO:0000313" key="6">
    <source>
        <dbReference type="Proteomes" id="UP000477488"/>
    </source>
</evidence>
<dbReference type="InterPro" id="IPR000524">
    <property type="entry name" value="Tscrpt_reg_HTH_GntR"/>
</dbReference>
<keyword evidence="6" id="KW-1185">Reference proteome</keyword>
<evidence type="ECO:0000256" key="3">
    <source>
        <dbReference type="ARBA" id="ARBA00023163"/>
    </source>
</evidence>
<dbReference type="InterPro" id="IPR028978">
    <property type="entry name" value="Chorismate_lyase_/UTRA_dom_sf"/>
</dbReference>
<proteinExistence type="predicted"/>
<dbReference type="GO" id="GO:0003677">
    <property type="term" value="F:DNA binding"/>
    <property type="evidence" value="ECO:0007669"/>
    <property type="project" value="UniProtKB-KW"/>
</dbReference>
<dbReference type="SMART" id="SM00866">
    <property type="entry name" value="UTRA"/>
    <property type="match status" value="1"/>
</dbReference>
<dbReference type="RefSeq" id="WP_154509551.1">
    <property type="nucleotide sequence ID" value="NZ_VUMH01000003.1"/>
</dbReference>
<evidence type="ECO:0000313" key="5">
    <source>
        <dbReference type="EMBL" id="MSS27318.1"/>
    </source>
</evidence>
<dbReference type="InterPro" id="IPR036388">
    <property type="entry name" value="WH-like_DNA-bd_sf"/>
</dbReference>
<dbReference type="SUPFAM" id="SSF64288">
    <property type="entry name" value="Chorismate lyase-like"/>
    <property type="match status" value="1"/>
</dbReference>
<dbReference type="CDD" id="cd07377">
    <property type="entry name" value="WHTH_GntR"/>
    <property type="match status" value="1"/>
</dbReference>
<name>A0A6L5XJP1_9BACT</name>
<dbReference type="GO" id="GO:0045892">
    <property type="term" value="P:negative regulation of DNA-templated transcription"/>
    <property type="evidence" value="ECO:0007669"/>
    <property type="project" value="TreeGrafter"/>
</dbReference>
<dbReference type="InterPro" id="IPR036390">
    <property type="entry name" value="WH_DNA-bd_sf"/>
</dbReference>
<evidence type="ECO:0000256" key="1">
    <source>
        <dbReference type="ARBA" id="ARBA00023015"/>
    </source>
</evidence>
<sequence>MQHSQPSYLPRRDADDHLPAYARISQSLRRQIENKVWQPGNLIPTESRLAQEHGVSVGTVRKALQELVLAGFLHRVQGKGTFVAGSFIRSKNHRFYRTHTAFDAPEPERRCAFLRAEVEPGQDFICRYLQLATGTSLLRLERLISIEDRPFVLVHSYFEEARFPGLAQADPRRFEQEALTLIIENDYATPTMAAHELGSAVSATPEVAAALQLPESAPVLFLEMLSFSYDESPYEYRQSFCVSGRKLFRSY</sequence>
<dbReference type="GO" id="GO:0003700">
    <property type="term" value="F:DNA-binding transcription factor activity"/>
    <property type="evidence" value="ECO:0007669"/>
    <property type="project" value="InterPro"/>
</dbReference>
<dbReference type="SMART" id="SM00345">
    <property type="entry name" value="HTH_GNTR"/>
    <property type="match status" value="1"/>
</dbReference>
<dbReference type="AlphaFoldDB" id="A0A6L5XJP1"/>
<comment type="caution">
    <text evidence="5">The sequence shown here is derived from an EMBL/GenBank/DDBJ whole genome shotgun (WGS) entry which is preliminary data.</text>
</comment>
<dbReference type="Gene3D" id="3.40.1410.10">
    <property type="entry name" value="Chorismate lyase-like"/>
    <property type="match status" value="1"/>
</dbReference>
<dbReference type="Pfam" id="PF00392">
    <property type="entry name" value="GntR"/>
    <property type="match status" value="1"/>
</dbReference>
<dbReference type="FunFam" id="1.10.10.10:FF:000079">
    <property type="entry name" value="GntR family transcriptional regulator"/>
    <property type="match status" value="1"/>
</dbReference>
<dbReference type="PANTHER" id="PTHR44846">
    <property type="entry name" value="MANNOSYL-D-GLYCERATE TRANSPORT/METABOLISM SYSTEM REPRESSOR MNGR-RELATED"/>
    <property type="match status" value="1"/>
</dbReference>
<dbReference type="Proteomes" id="UP000477488">
    <property type="component" value="Unassembled WGS sequence"/>
</dbReference>
<evidence type="ECO:0000259" key="4">
    <source>
        <dbReference type="PROSITE" id="PS50949"/>
    </source>
</evidence>
<dbReference type="EMBL" id="VUMH01000003">
    <property type="protein sequence ID" value="MSS27318.1"/>
    <property type="molecule type" value="Genomic_DNA"/>
</dbReference>
<keyword evidence="1" id="KW-0805">Transcription regulation</keyword>
<keyword evidence="3" id="KW-0804">Transcription</keyword>
<dbReference type="PANTHER" id="PTHR44846:SF1">
    <property type="entry name" value="MANNOSYL-D-GLYCERATE TRANSPORT_METABOLISM SYSTEM REPRESSOR MNGR-RELATED"/>
    <property type="match status" value="1"/>
</dbReference>
<reference evidence="5 6" key="1">
    <citation type="submission" date="2019-09" db="EMBL/GenBank/DDBJ databases">
        <title>In-depth cultivation of the pig gut microbiome towards novel bacterial diversity and tailored functional studies.</title>
        <authorList>
            <person name="Wylensek D."/>
            <person name="Hitch T.C.A."/>
            <person name="Clavel T."/>
        </authorList>
    </citation>
    <scope>NUCLEOTIDE SEQUENCE [LARGE SCALE GENOMIC DNA]</scope>
    <source>
        <strain evidence="5 6">PG-178-WT-4</strain>
    </source>
</reference>
<dbReference type="InterPro" id="IPR011663">
    <property type="entry name" value="UTRA"/>
</dbReference>
<gene>
    <name evidence="5" type="ORF">FYJ44_04485</name>
</gene>